<dbReference type="InterPro" id="IPR046938">
    <property type="entry name" value="DNA_clamp_sf"/>
</dbReference>
<organism evidence="6 7">
    <name type="scientific">Clavelina lepadiformis</name>
    <name type="common">Light-bulb sea squirt</name>
    <name type="synonym">Ascidia lepadiformis</name>
    <dbReference type="NCBI Taxonomy" id="159417"/>
    <lineage>
        <taxon>Eukaryota</taxon>
        <taxon>Metazoa</taxon>
        <taxon>Chordata</taxon>
        <taxon>Tunicata</taxon>
        <taxon>Ascidiacea</taxon>
        <taxon>Aplousobranchia</taxon>
        <taxon>Clavelinidae</taxon>
        <taxon>Clavelina</taxon>
    </lineage>
</organism>
<sequence>MDKTNKLFFGTNMVLLTQNEEERYAFNANMNNARNLSHILKAIHFKDTATVFVTENGMKVTVEDAKCIQANAFIQAQVFQDYIIREDSITFCINLDILQECLSIFGSNPPSVTAMRMMYNGYGTPLVITLEEDGAVTGCSIKTQEPDQTLDFEFSAANVINKVIMKAECLKEAFNELDVTSEVLQITMSPDHPFFRLSTFGTLGQSHHDIPNTSDMVEFFECNQTQSNRYRLSLLKPSVKAVNLATKVCVRMDHRGFLSLQYMIKNENGQICFVEYYCCPDEELENNDNQF</sequence>
<dbReference type="PANTHER" id="PTHR10870">
    <property type="entry name" value="CELL CYCLE CHECKPOINT PROTEIN RAD1"/>
    <property type="match status" value="1"/>
</dbReference>
<protein>
    <recommendedName>
        <fullName evidence="8">Cell cycle checkpoint protein RAD1</fullName>
    </recommendedName>
</protein>
<dbReference type="EMBL" id="CAWYQH010000130">
    <property type="protein sequence ID" value="CAK8692517.1"/>
    <property type="molecule type" value="Genomic_DNA"/>
</dbReference>
<dbReference type="Pfam" id="PF02144">
    <property type="entry name" value="Rad1"/>
    <property type="match status" value="1"/>
</dbReference>
<dbReference type="SUPFAM" id="SSF55979">
    <property type="entry name" value="DNA clamp"/>
    <property type="match status" value="1"/>
</dbReference>
<dbReference type="PRINTS" id="PR01245">
    <property type="entry name" value="RAD1REC1"/>
</dbReference>
<comment type="caution">
    <text evidence="6">The sequence shown here is derived from an EMBL/GenBank/DDBJ whole genome shotgun (WGS) entry which is preliminary data.</text>
</comment>
<keyword evidence="4" id="KW-0234">DNA repair</keyword>
<accession>A0ABP0GLJ1</accession>
<dbReference type="Proteomes" id="UP001642483">
    <property type="component" value="Unassembled WGS sequence"/>
</dbReference>
<evidence type="ECO:0000256" key="1">
    <source>
        <dbReference type="ARBA" id="ARBA00004123"/>
    </source>
</evidence>
<evidence type="ECO:0000256" key="2">
    <source>
        <dbReference type="ARBA" id="ARBA00010991"/>
    </source>
</evidence>
<dbReference type="Gene3D" id="3.70.10.10">
    <property type="match status" value="1"/>
</dbReference>
<dbReference type="InterPro" id="IPR003021">
    <property type="entry name" value="Rad1_Rec1_Rad17"/>
</dbReference>
<dbReference type="CDD" id="cd00577">
    <property type="entry name" value="PCNA"/>
    <property type="match status" value="1"/>
</dbReference>
<reference evidence="6 7" key="1">
    <citation type="submission" date="2024-02" db="EMBL/GenBank/DDBJ databases">
        <authorList>
            <person name="Daric V."/>
            <person name="Darras S."/>
        </authorList>
    </citation>
    <scope>NUCLEOTIDE SEQUENCE [LARGE SCALE GENOMIC DNA]</scope>
</reference>
<evidence type="ECO:0000313" key="6">
    <source>
        <dbReference type="EMBL" id="CAK8692517.1"/>
    </source>
</evidence>
<dbReference type="PRINTS" id="PR01246">
    <property type="entry name" value="RAD1REPAIR"/>
</dbReference>
<dbReference type="PANTHER" id="PTHR10870:SF0">
    <property type="entry name" value="CELL CYCLE CHECKPOINT PROTEIN RAD1"/>
    <property type="match status" value="1"/>
</dbReference>
<evidence type="ECO:0000256" key="4">
    <source>
        <dbReference type="ARBA" id="ARBA00023204"/>
    </source>
</evidence>
<comment type="subcellular location">
    <subcellularLocation>
        <location evidence="1">Nucleus</location>
    </subcellularLocation>
</comment>
<evidence type="ECO:0000256" key="5">
    <source>
        <dbReference type="ARBA" id="ARBA00023242"/>
    </source>
</evidence>
<name>A0ABP0GLJ1_CLALP</name>
<evidence type="ECO:0008006" key="8">
    <source>
        <dbReference type="Google" id="ProtNLM"/>
    </source>
</evidence>
<evidence type="ECO:0000313" key="7">
    <source>
        <dbReference type="Proteomes" id="UP001642483"/>
    </source>
</evidence>
<proteinExistence type="inferred from homology"/>
<keyword evidence="3" id="KW-0227">DNA damage</keyword>
<evidence type="ECO:0000256" key="3">
    <source>
        <dbReference type="ARBA" id="ARBA00022763"/>
    </source>
</evidence>
<dbReference type="InterPro" id="IPR003011">
    <property type="entry name" value="Cell_cycle_checkpoint_Rad1"/>
</dbReference>
<comment type="similarity">
    <text evidence="2">Belongs to the rad1 family.</text>
</comment>
<keyword evidence="5" id="KW-0539">Nucleus</keyword>
<keyword evidence="7" id="KW-1185">Reference proteome</keyword>
<gene>
    <name evidence="6" type="ORF">CVLEPA_LOCUS25781</name>
</gene>